<dbReference type="STRING" id="1276246.SCULI_v1c03550"/>
<feature type="domain" description="RimM N-terminal" evidence="6">
    <location>
        <begin position="10"/>
        <end position="90"/>
    </location>
</feature>
<dbReference type="Proteomes" id="UP000019267">
    <property type="component" value="Chromosome"/>
</dbReference>
<protein>
    <recommendedName>
        <fullName evidence="5">Ribosome maturation factor RimM</fullName>
    </recommendedName>
</protein>
<evidence type="ECO:0000256" key="1">
    <source>
        <dbReference type="ARBA" id="ARBA00022490"/>
    </source>
</evidence>
<comment type="similarity">
    <text evidence="5">Belongs to the RimM family.</text>
</comment>
<dbReference type="InterPro" id="IPR011033">
    <property type="entry name" value="PRC_barrel-like_sf"/>
</dbReference>
<name>W6A6V6_9MOLU</name>
<comment type="domain">
    <text evidence="5">The PRC barrel domain binds ribosomal protein uS19.</text>
</comment>
<evidence type="ECO:0000256" key="4">
    <source>
        <dbReference type="ARBA" id="ARBA00023186"/>
    </source>
</evidence>
<keyword evidence="2 5" id="KW-0690">Ribosome biogenesis</keyword>
<organism evidence="8 9">
    <name type="scientific">Spiroplasma culicicola AES-1</name>
    <dbReference type="NCBI Taxonomy" id="1276246"/>
    <lineage>
        <taxon>Bacteria</taxon>
        <taxon>Bacillati</taxon>
        <taxon>Mycoplasmatota</taxon>
        <taxon>Mollicutes</taxon>
        <taxon>Entomoplasmatales</taxon>
        <taxon>Spiroplasmataceae</taxon>
        <taxon>Spiroplasma</taxon>
    </lineage>
</organism>
<dbReference type="GO" id="GO:0005737">
    <property type="term" value="C:cytoplasm"/>
    <property type="evidence" value="ECO:0007669"/>
    <property type="project" value="UniProtKB-SubCell"/>
</dbReference>
<dbReference type="RefSeq" id="WP_025362937.1">
    <property type="nucleotide sequence ID" value="NZ_CP006681.1"/>
</dbReference>
<keyword evidence="4 5" id="KW-0143">Chaperone</keyword>
<dbReference type="NCBIfam" id="TIGR02273">
    <property type="entry name" value="16S_RimM"/>
    <property type="match status" value="1"/>
</dbReference>
<dbReference type="InterPro" id="IPR002676">
    <property type="entry name" value="RimM_N"/>
</dbReference>
<evidence type="ECO:0000259" key="6">
    <source>
        <dbReference type="Pfam" id="PF01782"/>
    </source>
</evidence>
<dbReference type="Pfam" id="PF24986">
    <property type="entry name" value="PRC_RimM"/>
    <property type="match status" value="1"/>
</dbReference>
<evidence type="ECO:0000259" key="7">
    <source>
        <dbReference type="Pfam" id="PF24986"/>
    </source>
</evidence>
<keyword evidence="9" id="KW-1185">Reference proteome</keyword>
<dbReference type="Pfam" id="PF01782">
    <property type="entry name" value="RimM"/>
    <property type="match status" value="1"/>
</dbReference>
<dbReference type="InterPro" id="IPR009000">
    <property type="entry name" value="Transl_B-barrel_sf"/>
</dbReference>
<dbReference type="GO" id="GO:0006364">
    <property type="term" value="P:rRNA processing"/>
    <property type="evidence" value="ECO:0007669"/>
    <property type="project" value="UniProtKB-UniRule"/>
</dbReference>
<dbReference type="SUPFAM" id="SSF50346">
    <property type="entry name" value="PRC-barrel domain"/>
    <property type="match status" value="1"/>
</dbReference>
<sequence>MSLDKKLLEVGKLISTHGIKGEFKFWLNNEFYLVDDLNNKQIFLKDNQNNFDVYTIERFYQQKQKMILKLSGIDDINTAQKFKNHIVLFKIEDNLVEQEVNLVNYQVSNNNHIVGIVKEVMFNGAQDLLKVQENQTTQYWIPYVDEFIINCDDDTKIIYVKNIERLK</sequence>
<comment type="function">
    <text evidence="5">An accessory protein needed during the final step in the assembly of 30S ribosomal subunit, possibly for assembly of the head region. Essential for efficient processing of 16S rRNA. May be needed both before and after RbfA during the maturation of 16S rRNA. It has affinity for free ribosomal 30S subunits but not for 70S ribosomes.</text>
</comment>
<comment type="subcellular location">
    <subcellularLocation>
        <location evidence="5">Cytoplasm</location>
    </subcellularLocation>
</comment>
<dbReference type="SUPFAM" id="SSF50447">
    <property type="entry name" value="Translation proteins"/>
    <property type="match status" value="1"/>
</dbReference>
<evidence type="ECO:0000256" key="3">
    <source>
        <dbReference type="ARBA" id="ARBA00022552"/>
    </source>
</evidence>
<dbReference type="GO" id="GO:0042274">
    <property type="term" value="P:ribosomal small subunit biogenesis"/>
    <property type="evidence" value="ECO:0007669"/>
    <property type="project" value="UniProtKB-UniRule"/>
</dbReference>
<dbReference type="AlphaFoldDB" id="W6A6V6"/>
<dbReference type="HAMAP" id="MF_00014">
    <property type="entry name" value="Ribosome_mat_RimM"/>
    <property type="match status" value="1"/>
</dbReference>
<accession>W6A6V6</accession>
<dbReference type="PANTHER" id="PTHR33692:SF1">
    <property type="entry name" value="RIBOSOME MATURATION FACTOR RIMM"/>
    <property type="match status" value="1"/>
</dbReference>
<feature type="domain" description="Ribosome maturation factor RimM PRC barrel" evidence="7">
    <location>
        <begin position="101"/>
        <end position="161"/>
    </location>
</feature>
<evidence type="ECO:0000256" key="2">
    <source>
        <dbReference type="ARBA" id="ARBA00022517"/>
    </source>
</evidence>
<dbReference type="GO" id="GO:0005840">
    <property type="term" value="C:ribosome"/>
    <property type="evidence" value="ECO:0007669"/>
    <property type="project" value="InterPro"/>
</dbReference>
<dbReference type="GO" id="GO:0043022">
    <property type="term" value="F:ribosome binding"/>
    <property type="evidence" value="ECO:0007669"/>
    <property type="project" value="InterPro"/>
</dbReference>
<dbReference type="Gene3D" id="2.40.30.60">
    <property type="entry name" value="RimM"/>
    <property type="match status" value="1"/>
</dbReference>
<dbReference type="eggNOG" id="COG0806">
    <property type="taxonomic scope" value="Bacteria"/>
</dbReference>
<gene>
    <name evidence="5 8" type="primary">rimM</name>
    <name evidence="8" type="ORF">SCULI_v1c03550</name>
</gene>
<dbReference type="InterPro" id="IPR011961">
    <property type="entry name" value="RimM"/>
</dbReference>
<dbReference type="Gene3D" id="2.30.30.240">
    <property type="entry name" value="PRC-barrel domain"/>
    <property type="match status" value="1"/>
</dbReference>
<evidence type="ECO:0000313" key="8">
    <source>
        <dbReference type="EMBL" id="AHI52696.1"/>
    </source>
</evidence>
<keyword evidence="3 5" id="KW-0698">rRNA processing</keyword>
<evidence type="ECO:0000256" key="5">
    <source>
        <dbReference type="HAMAP-Rule" id="MF_00014"/>
    </source>
</evidence>
<dbReference type="PANTHER" id="PTHR33692">
    <property type="entry name" value="RIBOSOME MATURATION FACTOR RIMM"/>
    <property type="match status" value="1"/>
</dbReference>
<reference evidence="8 9" key="1">
    <citation type="journal article" date="2014" name="Genome Biol. Evol.">
        <title>Molecular evolution of the substrate utilization strategies and putative virulence factors in mosquito-associated Spiroplasma species.</title>
        <authorList>
            <person name="Chang T.H."/>
            <person name="Lo W.S."/>
            <person name="Ku C."/>
            <person name="Chen L.L."/>
            <person name="Kuo C.H."/>
        </authorList>
    </citation>
    <scope>NUCLEOTIDE SEQUENCE [LARGE SCALE GENOMIC DNA]</scope>
    <source>
        <strain evidence="8">AES-1</strain>
    </source>
</reference>
<dbReference type="EMBL" id="CP006681">
    <property type="protein sequence ID" value="AHI52696.1"/>
    <property type="molecule type" value="Genomic_DNA"/>
</dbReference>
<keyword evidence="1 5" id="KW-0963">Cytoplasm</keyword>
<dbReference type="InterPro" id="IPR036976">
    <property type="entry name" value="RimM_N_sf"/>
</dbReference>
<dbReference type="PATRIC" id="fig|1276246.3.peg.354"/>
<proteinExistence type="inferred from homology"/>
<dbReference type="KEGG" id="scq:SCULI_v1c03550"/>
<dbReference type="OrthoDB" id="9810331at2"/>
<dbReference type="HOGENOM" id="CLU_077636_3_2_14"/>
<comment type="subunit">
    <text evidence="5">Binds ribosomal protein uS19.</text>
</comment>
<evidence type="ECO:0000313" key="9">
    <source>
        <dbReference type="Proteomes" id="UP000019267"/>
    </source>
</evidence>
<dbReference type="InterPro" id="IPR056792">
    <property type="entry name" value="PRC_RimM"/>
</dbReference>